<dbReference type="Proteomes" id="UP000827976">
    <property type="component" value="Chromosome 18"/>
</dbReference>
<evidence type="ECO:0000313" key="1">
    <source>
        <dbReference type="EMBL" id="KAH7655452.1"/>
    </source>
</evidence>
<gene>
    <name evidence="1" type="ORF">IHE45_18G011500</name>
</gene>
<dbReference type="EMBL" id="CM037028">
    <property type="protein sequence ID" value="KAH7655452.1"/>
    <property type="molecule type" value="Genomic_DNA"/>
</dbReference>
<proteinExistence type="predicted"/>
<accession>A0ACB7U595</accession>
<evidence type="ECO:0000313" key="2">
    <source>
        <dbReference type="Proteomes" id="UP000827976"/>
    </source>
</evidence>
<comment type="caution">
    <text evidence="1">The sequence shown here is derived from an EMBL/GenBank/DDBJ whole genome shotgun (WGS) entry which is preliminary data.</text>
</comment>
<name>A0ACB7U595_DIOAL</name>
<sequence length="95" mass="10212">MAIVKPFHACALLIVLIFANEMIISCQGRHLMACKNKELCEGGSASKGIGKKGMQMVANSIDGSQPQHQRRVITEDISDDRPTNPGHSPGAGHFL</sequence>
<organism evidence="1 2">
    <name type="scientific">Dioscorea alata</name>
    <name type="common">Purple yam</name>
    <dbReference type="NCBI Taxonomy" id="55571"/>
    <lineage>
        <taxon>Eukaryota</taxon>
        <taxon>Viridiplantae</taxon>
        <taxon>Streptophyta</taxon>
        <taxon>Embryophyta</taxon>
        <taxon>Tracheophyta</taxon>
        <taxon>Spermatophyta</taxon>
        <taxon>Magnoliopsida</taxon>
        <taxon>Liliopsida</taxon>
        <taxon>Dioscoreales</taxon>
        <taxon>Dioscoreaceae</taxon>
        <taxon>Dioscorea</taxon>
    </lineage>
</organism>
<protein>
    <submittedName>
        <fullName evidence="1">Uncharacterized protein</fullName>
    </submittedName>
</protein>
<reference evidence="2" key="1">
    <citation type="journal article" date="2022" name="Nat. Commun.">
        <title>Chromosome evolution and the genetic basis of agronomically important traits in greater yam.</title>
        <authorList>
            <person name="Bredeson J.V."/>
            <person name="Lyons J.B."/>
            <person name="Oniyinde I.O."/>
            <person name="Okereke N.R."/>
            <person name="Kolade O."/>
            <person name="Nnabue I."/>
            <person name="Nwadili C.O."/>
            <person name="Hribova E."/>
            <person name="Parker M."/>
            <person name="Nwogha J."/>
            <person name="Shu S."/>
            <person name="Carlson J."/>
            <person name="Kariba R."/>
            <person name="Muthemba S."/>
            <person name="Knop K."/>
            <person name="Barton G.J."/>
            <person name="Sherwood A.V."/>
            <person name="Lopez-Montes A."/>
            <person name="Asiedu R."/>
            <person name="Jamnadass R."/>
            <person name="Muchugi A."/>
            <person name="Goodstein D."/>
            <person name="Egesi C.N."/>
            <person name="Featherston J."/>
            <person name="Asfaw A."/>
            <person name="Simpson G.G."/>
            <person name="Dolezel J."/>
            <person name="Hendre P.S."/>
            <person name="Van Deynze A."/>
            <person name="Kumar P.L."/>
            <person name="Obidiegwu J.E."/>
            <person name="Bhattacharjee R."/>
            <person name="Rokhsar D.S."/>
        </authorList>
    </citation>
    <scope>NUCLEOTIDE SEQUENCE [LARGE SCALE GENOMIC DNA]</scope>
    <source>
        <strain evidence="2">cv. TDa95/00328</strain>
    </source>
</reference>
<keyword evidence="2" id="KW-1185">Reference proteome</keyword>